<accession>A0A9W8FY04</accession>
<comment type="similarity">
    <text evidence="1">Belongs to the saccharopine dehydrogenase family.</text>
</comment>
<dbReference type="GO" id="GO:0005886">
    <property type="term" value="C:plasma membrane"/>
    <property type="evidence" value="ECO:0007669"/>
    <property type="project" value="TreeGrafter"/>
</dbReference>
<dbReference type="InterPro" id="IPR005097">
    <property type="entry name" value="Sacchrp_dh_NADP-bd"/>
</dbReference>
<keyword evidence="2" id="KW-0472">Membrane</keyword>
<name>A0A9W8FY04_9FUNG</name>
<evidence type="ECO:0000256" key="2">
    <source>
        <dbReference type="SAM" id="Phobius"/>
    </source>
</evidence>
<comment type="caution">
    <text evidence="4">The sequence shown here is derived from an EMBL/GenBank/DDBJ whole genome shotgun (WGS) entry which is preliminary data.</text>
</comment>
<sequence>MAARKYDILVWGATGFTGKSLVEYLALNAPPKTRIAIGGRNYEKLKQVQAELDAKHPMAAIPVSKMKLLIGDSTDQEIMNRMAAQTRVVASTVGPYALYGSELVRACVRQKTDYCDITGEVPWVHQMHKELNAQAVQSNVHIVSLCGFDCIPADIGCMMMAEYAKEKLGKPLLHVKGSIVGIRGGVSGGTLATAITQLGNESKAVLKNIVQSNNPEKRQGNGDKSLTKRFRRSVIHYDETLKRWQTFWVMSSINAATARWAGRVLEYGPGFTYSESMSTHGLVHAVAIAIGLLYGAILVFFSFTRSLLYYSRIIPRPGDGPSKEFIRKGFFSLNLEAFTDSGVFYGKVSGSSDPGYGETIKYLGESALCLAFDRNENFRPGIYPPSVIMGSALLHRLRNKDCQFEVDKALVPSKTHSQSGKKTN</sequence>
<evidence type="ECO:0000259" key="3">
    <source>
        <dbReference type="Pfam" id="PF03435"/>
    </source>
</evidence>
<evidence type="ECO:0000256" key="1">
    <source>
        <dbReference type="ARBA" id="ARBA00038048"/>
    </source>
</evidence>
<feature type="transmembrane region" description="Helical" evidence="2">
    <location>
        <begin position="282"/>
        <end position="303"/>
    </location>
</feature>
<dbReference type="GO" id="GO:0005739">
    <property type="term" value="C:mitochondrion"/>
    <property type="evidence" value="ECO:0007669"/>
    <property type="project" value="TreeGrafter"/>
</dbReference>
<dbReference type="OrthoDB" id="10268090at2759"/>
<keyword evidence="2" id="KW-1133">Transmembrane helix</keyword>
<dbReference type="SUPFAM" id="SSF51735">
    <property type="entry name" value="NAD(P)-binding Rossmann-fold domains"/>
    <property type="match status" value="1"/>
</dbReference>
<protein>
    <recommendedName>
        <fullName evidence="3">Saccharopine dehydrogenase NADP binding domain-containing protein</fullName>
    </recommendedName>
</protein>
<evidence type="ECO:0000313" key="4">
    <source>
        <dbReference type="EMBL" id="KAJ2670550.1"/>
    </source>
</evidence>
<dbReference type="PANTHER" id="PTHR12286">
    <property type="entry name" value="SACCHAROPINE DEHYDROGENASE-LIKE OXIDOREDUCTASE"/>
    <property type="match status" value="1"/>
</dbReference>
<dbReference type="Pfam" id="PF03435">
    <property type="entry name" value="Sacchrp_dh_NADP"/>
    <property type="match status" value="1"/>
</dbReference>
<dbReference type="Gene3D" id="3.40.50.720">
    <property type="entry name" value="NAD(P)-binding Rossmann-like Domain"/>
    <property type="match status" value="1"/>
</dbReference>
<proteinExistence type="inferred from homology"/>
<dbReference type="InterPro" id="IPR051276">
    <property type="entry name" value="Saccharopine_DH-like_oxidrdct"/>
</dbReference>
<dbReference type="Proteomes" id="UP001151518">
    <property type="component" value="Unassembled WGS sequence"/>
</dbReference>
<organism evidence="4 5">
    <name type="scientific">Coemansia spiralis</name>
    <dbReference type="NCBI Taxonomy" id="417178"/>
    <lineage>
        <taxon>Eukaryota</taxon>
        <taxon>Fungi</taxon>
        <taxon>Fungi incertae sedis</taxon>
        <taxon>Zoopagomycota</taxon>
        <taxon>Kickxellomycotina</taxon>
        <taxon>Kickxellomycetes</taxon>
        <taxon>Kickxellales</taxon>
        <taxon>Kickxellaceae</taxon>
        <taxon>Coemansia</taxon>
    </lineage>
</organism>
<dbReference type="GO" id="GO:0005811">
    <property type="term" value="C:lipid droplet"/>
    <property type="evidence" value="ECO:0007669"/>
    <property type="project" value="TreeGrafter"/>
</dbReference>
<keyword evidence="2" id="KW-0812">Transmembrane</keyword>
<reference evidence="4" key="1">
    <citation type="submission" date="2022-07" db="EMBL/GenBank/DDBJ databases">
        <title>Phylogenomic reconstructions and comparative analyses of Kickxellomycotina fungi.</title>
        <authorList>
            <person name="Reynolds N.K."/>
            <person name="Stajich J.E."/>
            <person name="Barry K."/>
            <person name="Grigoriev I.V."/>
            <person name="Crous P."/>
            <person name="Smith M.E."/>
        </authorList>
    </citation>
    <scope>NUCLEOTIDE SEQUENCE</scope>
    <source>
        <strain evidence="4">NRRL 3115</strain>
    </source>
</reference>
<dbReference type="AlphaFoldDB" id="A0A9W8FY04"/>
<dbReference type="PANTHER" id="PTHR12286:SF5">
    <property type="entry name" value="SACCHAROPINE DEHYDROGENASE-LIKE OXIDOREDUCTASE"/>
    <property type="match status" value="1"/>
</dbReference>
<dbReference type="EMBL" id="JANBTW010000121">
    <property type="protein sequence ID" value="KAJ2670550.1"/>
    <property type="molecule type" value="Genomic_DNA"/>
</dbReference>
<dbReference type="GO" id="GO:0009247">
    <property type="term" value="P:glycolipid biosynthetic process"/>
    <property type="evidence" value="ECO:0007669"/>
    <property type="project" value="TreeGrafter"/>
</dbReference>
<dbReference type="InterPro" id="IPR036291">
    <property type="entry name" value="NAD(P)-bd_dom_sf"/>
</dbReference>
<feature type="domain" description="Saccharopine dehydrogenase NADP binding" evidence="3">
    <location>
        <begin position="8"/>
        <end position="142"/>
    </location>
</feature>
<gene>
    <name evidence="4" type="ORF">GGI25_005795</name>
</gene>
<evidence type="ECO:0000313" key="5">
    <source>
        <dbReference type="Proteomes" id="UP001151518"/>
    </source>
</evidence>